<dbReference type="PROSITE" id="PS51352">
    <property type="entry name" value="THIOREDOXIN_2"/>
    <property type="match status" value="1"/>
</dbReference>
<reference evidence="2" key="1">
    <citation type="submission" date="2022-03" db="EMBL/GenBank/DDBJ databases">
        <title>De novo assembled genomes of Belliella spp. (Cyclobacteriaceae) strains.</title>
        <authorList>
            <person name="Szabo A."/>
            <person name="Korponai K."/>
            <person name="Felfoldi T."/>
        </authorList>
    </citation>
    <scope>NUCLEOTIDE SEQUENCE</scope>
    <source>
        <strain evidence="2">DSM 111904</strain>
    </source>
</reference>
<protein>
    <submittedName>
        <fullName evidence="2">Redoxin domain-containing protein</fullName>
    </submittedName>
</protein>
<dbReference type="Gene3D" id="3.40.30.10">
    <property type="entry name" value="Glutaredoxin"/>
    <property type="match status" value="1"/>
</dbReference>
<accession>A0ABS9V120</accession>
<name>A0ABS9V120_9BACT</name>
<keyword evidence="3" id="KW-1185">Reference proteome</keyword>
<evidence type="ECO:0000313" key="3">
    <source>
        <dbReference type="Proteomes" id="UP001165489"/>
    </source>
</evidence>
<sequence length="192" mass="21496">MKNIILPFIFVLLLINASSYAQRIENFQMEDILSGESFELNQHQDAKAVVLIFTTISCPFSKLYENRIFEFQEKFKNEGFKFALVNPHFGNDPEESKEAILERFKGKGLVVLNDGDQILMRTLQASKLPEVVVITPGPTGFAVAYKGAIDNNPQVPESANMKYLQNALQAIQAKRNPSPSSSRAVGCNIRVK</sequence>
<dbReference type="PANTHER" id="PTHR43640">
    <property type="entry name" value="OS07G0260300 PROTEIN"/>
    <property type="match status" value="1"/>
</dbReference>
<dbReference type="InterPro" id="IPR013766">
    <property type="entry name" value="Thioredoxin_domain"/>
</dbReference>
<dbReference type="Pfam" id="PF13905">
    <property type="entry name" value="Thioredoxin_8"/>
    <property type="match status" value="1"/>
</dbReference>
<organism evidence="2 3">
    <name type="scientific">Belliella filtrata</name>
    <dbReference type="NCBI Taxonomy" id="2923435"/>
    <lineage>
        <taxon>Bacteria</taxon>
        <taxon>Pseudomonadati</taxon>
        <taxon>Bacteroidota</taxon>
        <taxon>Cytophagia</taxon>
        <taxon>Cytophagales</taxon>
        <taxon>Cyclobacteriaceae</taxon>
        <taxon>Belliella</taxon>
    </lineage>
</organism>
<dbReference type="InterPro" id="IPR012336">
    <property type="entry name" value="Thioredoxin-like_fold"/>
</dbReference>
<dbReference type="InterPro" id="IPR047262">
    <property type="entry name" value="PRX-like1"/>
</dbReference>
<evidence type="ECO:0000259" key="1">
    <source>
        <dbReference type="PROSITE" id="PS51352"/>
    </source>
</evidence>
<evidence type="ECO:0000313" key="2">
    <source>
        <dbReference type="EMBL" id="MCH7410105.1"/>
    </source>
</evidence>
<gene>
    <name evidence="2" type="ORF">MM239_11920</name>
</gene>
<feature type="domain" description="Thioredoxin" evidence="1">
    <location>
        <begin position="18"/>
        <end position="173"/>
    </location>
</feature>
<dbReference type="SUPFAM" id="SSF52833">
    <property type="entry name" value="Thioredoxin-like"/>
    <property type="match status" value="1"/>
</dbReference>
<dbReference type="Proteomes" id="UP001165489">
    <property type="component" value="Unassembled WGS sequence"/>
</dbReference>
<dbReference type="EMBL" id="JAKZGP010000029">
    <property type="protein sequence ID" value="MCH7410105.1"/>
    <property type="molecule type" value="Genomic_DNA"/>
</dbReference>
<proteinExistence type="predicted"/>
<dbReference type="RefSeq" id="WP_241348472.1">
    <property type="nucleotide sequence ID" value="NZ_JAKZGP010000029.1"/>
</dbReference>
<dbReference type="InterPro" id="IPR036249">
    <property type="entry name" value="Thioredoxin-like_sf"/>
</dbReference>
<comment type="caution">
    <text evidence="2">The sequence shown here is derived from an EMBL/GenBank/DDBJ whole genome shotgun (WGS) entry which is preliminary data.</text>
</comment>
<dbReference type="PANTHER" id="PTHR43640:SF1">
    <property type="entry name" value="THIOREDOXIN-DEPENDENT PEROXIREDOXIN"/>
    <property type="match status" value="1"/>
</dbReference>